<dbReference type="Gene3D" id="1.10.10.10">
    <property type="entry name" value="Winged helix-like DNA-binding domain superfamily/Winged helix DNA-binding domain"/>
    <property type="match status" value="1"/>
</dbReference>
<evidence type="ECO:0000256" key="4">
    <source>
        <dbReference type="ARBA" id="ARBA00023125"/>
    </source>
</evidence>
<dbReference type="GO" id="GO:0003677">
    <property type="term" value="F:DNA binding"/>
    <property type="evidence" value="ECO:0007669"/>
    <property type="project" value="UniProtKB-KW"/>
</dbReference>
<name>A0A2H0QVQ1_9BACT</name>
<dbReference type="InterPro" id="IPR007627">
    <property type="entry name" value="RNA_pol_sigma70_r2"/>
</dbReference>
<evidence type="ECO:0008006" key="10">
    <source>
        <dbReference type="Google" id="ProtNLM"/>
    </source>
</evidence>
<dbReference type="InterPro" id="IPR013325">
    <property type="entry name" value="RNA_pol_sigma_r2"/>
</dbReference>
<evidence type="ECO:0000256" key="5">
    <source>
        <dbReference type="ARBA" id="ARBA00023163"/>
    </source>
</evidence>
<sequence length="180" mass="21589">MYMDQYKQYKHDFLSAYDEYADPIFRFCYYRVSDRDVAHDLVQEVFMRTWKYGIQGNEIKDIRAFLYQTARNLIIDYYRKAKVDSLDQLSDDGMQFDDSAFIDPQDIVIDATYTLEKVKRVIMDLKDIHKEVIILRYIEGYGPKDIAHMLNQTENVISVRLHRGMQELKEKLDHIQNHDK</sequence>
<dbReference type="SUPFAM" id="SSF88659">
    <property type="entry name" value="Sigma3 and sigma4 domains of RNA polymerase sigma factors"/>
    <property type="match status" value="1"/>
</dbReference>
<evidence type="ECO:0000256" key="1">
    <source>
        <dbReference type="ARBA" id="ARBA00010641"/>
    </source>
</evidence>
<dbReference type="GO" id="GO:0016987">
    <property type="term" value="F:sigma factor activity"/>
    <property type="evidence" value="ECO:0007669"/>
    <property type="project" value="UniProtKB-KW"/>
</dbReference>
<evidence type="ECO:0000259" key="6">
    <source>
        <dbReference type="Pfam" id="PF04542"/>
    </source>
</evidence>
<keyword evidence="3" id="KW-0731">Sigma factor</keyword>
<evidence type="ECO:0000313" key="9">
    <source>
        <dbReference type="Proteomes" id="UP000231333"/>
    </source>
</evidence>
<dbReference type="PANTHER" id="PTHR43133">
    <property type="entry name" value="RNA POLYMERASE ECF-TYPE SIGMA FACTO"/>
    <property type="match status" value="1"/>
</dbReference>
<dbReference type="InterPro" id="IPR039425">
    <property type="entry name" value="RNA_pol_sigma-70-like"/>
</dbReference>
<dbReference type="CDD" id="cd06171">
    <property type="entry name" value="Sigma70_r4"/>
    <property type="match status" value="1"/>
</dbReference>
<dbReference type="Gene3D" id="1.10.1740.10">
    <property type="match status" value="1"/>
</dbReference>
<dbReference type="Pfam" id="PF08281">
    <property type="entry name" value="Sigma70_r4_2"/>
    <property type="match status" value="1"/>
</dbReference>
<evidence type="ECO:0000259" key="7">
    <source>
        <dbReference type="Pfam" id="PF08281"/>
    </source>
</evidence>
<comment type="caution">
    <text evidence="8">The sequence shown here is derived from an EMBL/GenBank/DDBJ whole genome shotgun (WGS) entry which is preliminary data.</text>
</comment>
<feature type="domain" description="RNA polymerase sigma factor 70 region 4 type 2" evidence="7">
    <location>
        <begin position="117"/>
        <end position="168"/>
    </location>
</feature>
<dbReference type="EMBL" id="PCXL01000011">
    <property type="protein sequence ID" value="PIR38353.1"/>
    <property type="molecule type" value="Genomic_DNA"/>
</dbReference>
<reference evidence="8 9" key="1">
    <citation type="submission" date="2017-09" db="EMBL/GenBank/DDBJ databases">
        <title>Depth-based differentiation of microbial function through sediment-hosted aquifers and enrichment of novel symbionts in the deep terrestrial subsurface.</title>
        <authorList>
            <person name="Probst A.J."/>
            <person name="Ladd B."/>
            <person name="Jarett J.K."/>
            <person name="Geller-Mcgrath D.E."/>
            <person name="Sieber C.M."/>
            <person name="Emerson J.B."/>
            <person name="Anantharaman K."/>
            <person name="Thomas B.C."/>
            <person name="Malmstrom R."/>
            <person name="Stieglmeier M."/>
            <person name="Klingl A."/>
            <person name="Woyke T."/>
            <person name="Ryan C.M."/>
            <person name="Banfield J.F."/>
        </authorList>
    </citation>
    <scope>NUCLEOTIDE SEQUENCE [LARGE SCALE GENOMIC DNA]</scope>
    <source>
        <strain evidence="8">CG10_big_fil_rev_8_21_14_0_10_42_12</strain>
    </source>
</reference>
<keyword evidence="4" id="KW-0238">DNA-binding</keyword>
<protein>
    <recommendedName>
        <fullName evidence="10">RNA polymerase subunit sigma-24</fullName>
    </recommendedName>
</protein>
<keyword evidence="2" id="KW-0805">Transcription regulation</keyword>
<dbReference type="InterPro" id="IPR014284">
    <property type="entry name" value="RNA_pol_sigma-70_dom"/>
</dbReference>
<dbReference type="InterPro" id="IPR036388">
    <property type="entry name" value="WH-like_DNA-bd_sf"/>
</dbReference>
<dbReference type="NCBIfam" id="TIGR02937">
    <property type="entry name" value="sigma70-ECF"/>
    <property type="match status" value="1"/>
</dbReference>
<dbReference type="PANTHER" id="PTHR43133:SF52">
    <property type="entry name" value="ECF RNA POLYMERASE SIGMA FACTOR SIGL"/>
    <property type="match status" value="1"/>
</dbReference>
<dbReference type="AlphaFoldDB" id="A0A2H0QVQ1"/>
<comment type="similarity">
    <text evidence="1">Belongs to the sigma-70 factor family. ECF subfamily.</text>
</comment>
<keyword evidence="5" id="KW-0804">Transcription</keyword>
<feature type="domain" description="RNA polymerase sigma-70 region 2" evidence="6">
    <location>
        <begin position="17"/>
        <end position="82"/>
    </location>
</feature>
<dbReference type="InterPro" id="IPR013324">
    <property type="entry name" value="RNA_pol_sigma_r3/r4-like"/>
</dbReference>
<dbReference type="InterPro" id="IPR013249">
    <property type="entry name" value="RNA_pol_sigma70_r4_t2"/>
</dbReference>
<proteinExistence type="inferred from homology"/>
<dbReference type="Pfam" id="PF04542">
    <property type="entry name" value="Sigma70_r2"/>
    <property type="match status" value="1"/>
</dbReference>
<organism evidence="8 9">
    <name type="scientific">Candidatus Zambryskibacteria bacterium CG10_big_fil_rev_8_21_14_0_10_42_12</name>
    <dbReference type="NCBI Taxonomy" id="1975115"/>
    <lineage>
        <taxon>Bacteria</taxon>
        <taxon>Candidatus Zambryskiibacteriota</taxon>
    </lineage>
</organism>
<dbReference type="SUPFAM" id="SSF88946">
    <property type="entry name" value="Sigma2 domain of RNA polymerase sigma factors"/>
    <property type="match status" value="1"/>
</dbReference>
<accession>A0A2H0QVQ1</accession>
<evidence type="ECO:0000313" key="8">
    <source>
        <dbReference type="EMBL" id="PIR38353.1"/>
    </source>
</evidence>
<gene>
    <name evidence="8" type="ORF">COV34_01975</name>
</gene>
<dbReference type="GO" id="GO:0006352">
    <property type="term" value="P:DNA-templated transcription initiation"/>
    <property type="evidence" value="ECO:0007669"/>
    <property type="project" value="InterPro"/>
</dbReference>
<evidence type="ECO:0000256" key="2">
    <source>
        <dbReference type="ARBA" id="ARBA00023015"/>
    </source>
</evidence>
<evidence type="ECO:0000256" key="3">
    <source>
        <dbReference type="ARBA" id="ARBA00023082"/>
    </source>
</evidence>
<dbReference type="Proteomes" id="UP000231333">
    <property type="component" value="Unassembled WGS sequence"/>
</dbReference>